<dbReference type="RefSeq" id="WP_101522678.1">
    <property type="nucleotide sequence ID" value="NZ_PKLZ01000015.1"/>
</dbReference>
<evidence type="ECO:0000256" key="5">
    <source>
        <dbReference type="ARBA" id="ARBA00023004"/>
    </source>
</evidence>
<dbReference type="AlphaFoldDB" id="A0A2N5XYQ9"/>
<dbReference type="InterPro" id="IPR007419">
    <property type="entry name" value="BFD-like_2Fe2S-bd_dom"/>
</dbReference>
<evidence type="ECO:0000313" key="11">
    <source>
        <dbReference type="EMBL" id="PLW81280.1"/>
    </source>
</evidence>
<comment type="cofactor">
    <cofactor evidence="7">
        <name>[2Fe-2S] cluster</name>
        <dbReference type="ChEBI" id="CHEBI:190135"/>
    </cofactor>
</comment>
<dbReference type="Proteomes" id="UP000234845">
    <property type="component" value="Unassembled WGS sequence"/>
</dbReference>
<evidence type="ECO:0000256" key="3">
    <source>
        <dbReference type="ARBA" id="ARBA00022723"/>
    </source>
</evidence>
<reference evidence="12" key="1">
    <citation type="submission" date="2017-11" db="EMBL/GenBank/DDBJ databases">
        <title>The draft genome sequence of Chromatocurvus sp. F02.</title>
        <authorList>
            <person name="Du Z.-J."/>
            <person name="Chang Y.-Q."/>
        </authorList>
    </citation>
    <scope>NUCLEOTIDE SEQUENCE [LARGE SCALE GENOMIC DNA]</scope>
    <source>
        <strain evidence="12">F02</strain>
    </source>
</reference>
<keyword evidence="2" id="KW-0001">2Fe-2S</keyword>
<dbReference type="PANTHER" id="PTHR37424:SF1">
    <property type="entry name" value="BACTERIOFERRITIN-ASSOCIATED FERREDOXIN"/>
    <property type="match status" value="1"/>
</dbReference>
<accession>A0A2N5XYQ9</accession>
<dbReference type="PANTHER" id="PTHR37424">
    <property type="entry name" value="BACTERIOFERRITIN-ASSOCIATED FERREDOXIN"/>
    <property type="match status" value="1"/>
</dbReference>
<dbReference type="EMBL" id="PKLZ01000015">
    <property type="protein sequence ID" value="PLW81280.1"/>
    <property type="molecule type" value="Genomic_DNA"/>
</dbReference>
<dbReference type="CDD" id="cd19945">
    <property type="entry name" value="Fer2_BFD"/>
    <property type="match status" value="1"/>
</dbReference>
<organism evidence="11 12">
    <name type="scientific">Kineobactrum sediminis</name>
    <dbReference type="NCBI Taxonomy" id="1905677"/>
    <lineage>
        <taxon>Bacteria</taxon>
        <taxon>Pseudomonadati</taxon>
        <taxon>Pseudomonadota</taxon>
        <taxon>Gammaproteobacteria</taxon>
        <taxon>Cellvibrionales</taxon>
        <taxon>Halieaceae</taxon>
        <taxon>Kineobactrum</taxon>
    </lineage>
</organism>
<dbReference type="InterPro" id="IPR041854">
    <property type="entry name" value="BFD-like_2Fe2S-bd_dom_sf"/>
</dbReference>
<evidence type="ECO:0000256" key="1">
    <source>
        <dbReference type="ARBA" id="ARBA00022448"/>
    </source>
</evidence>
<keyword evidence="5" id="KW-0408">Iron</keyword>
<comment type="similarity">
    <text evidence="9">Belongs to the Bfd family.</text>
</comment>
<evidence type="ECO:0000256" key="2">
    <source>
        <dbReference type="ARBA" id="ARBA00022714"/>
    </source>
</evidence>
<dbReference type="InterPro" id="IPR052371">
    <property type="entry name" value="BFD-associated_ferredoxin"/>
</dbReference>
<dbReference type="Gene3D" id="1.10.10.1100">
    <property type="entry name" value="BFD-like [2Fe-2S]-binding domain"/>
    <property type="match status" value="1"/>
</dbReference>
<keyword evidence="1" id="KW-0813">Transport</keyword>
<evidence type="ECO:0000256" key="8">
    <source>
        <dbReference type="ARBA" id="ARBA00039386"/>
    </source>
</evidence>
<evidence type="ECO:0000256" key="7">
    <source>
        <dbReference type="ARBA" id="ARBA00034078"/>
    </source>
</evidence>
<protein>
    <recommendedName>
        <fullName evidence="8">Bacterioferritin-associated ferredoxin</fullName>
    </recommendedName>
</protein>
<keyword evidence="4" id="KW-0249">Electron transport</keyword>
<name>A0A2N5XYQ9_9GAMM</name>
<dbReference type="GO" id="GO:0051537">
    <property type="term" value="F:2 iron, 2 sulfur cluster binding"/>
    <property type="evidence" value="ECO:0007669"/>
    <property type="project" value="UniProtKB-KW"/>
</dbReference>
<evidence type="ECO:0000256" key="6">
    <source>
        <dbReference type="ARBA" id="ARBA00023014"/>
    </source>
</evidence>
<dbReference type="GO" id="GO:0046872">
    <property type="term" value="F:metal ion binding"/>
    <property type="evidence" value="ECO:0007669"/>
    <property type="project" value="UniProtKB-KW"/>
</dbReference>
<evidence type="ECO:0000256" key="4">
    <source>
        <dbReference type="ARBA" id="ARBA00022982"/>
    </source>
</evidence>
<keyword evidence="3" id="KW-0479">Metal-binding</keyword>
<keyword evidence="6" id="KW-0411">Iron-sulfur</keyword>
<evidence type="ECO:0000256" key="9">
    <source>
        <dbReference type="ARBA" id="ARBA00046332"/>
    </source>
</evidence>
<keyword evidence="12" id="KW-1185">Reference proteome</keyword>
<sequence>MYICLCNNVNDTQIRGAVAQGASSLDDLRDVLGVASQCGQCACMAEEVLACEQQRLGLFYNAGRQGHRAGQPRDMVAATALA</sequence>
<comment type="caution">
    <text evidence="11">The sequence shown here is derived from an EMBL/GenBank/DDBJ whole genome shotgun (WGS) entry which is preliminary data.</text>
</comment>
<dbReference type="OrthoDB" id="9815350at2"/>
<feature type="domain" description="BFD-like [2Fe-2S]-binding" evidence="10">
    <location>
        <begin position="2"/>
        <end position="50"/>
    </location>
</feature>
<evidence type="ECO:0000313" key="12">
    <source>
        <dbReference type="Proteomes" id="UP000234845"/>
    </source>
</evidence>
<proteinExistence type="inferred from homology"/>
<dbReference type="Pfam" id="PF04324">
    <property type="entry name" value="Fer2_BFD"/>
    <property type="match status" value="1"/>
</dbReference>
<gene>
    <name evidence="11" type="ORF">CWI75_16775</name>
</gene>
<evidence type="ECO:0000259" key="10">
    <source>
        <dbReference type="Pfam" id="PF04324"/>
    </source>
</evidence>